<keyword evidence="2" id="KW-1185">Reference proteome</keyword>
<reference evidence="1 2" key="1">
    <citation type="submission" date="2018-11" db="EMBL/GenBank/DDBJ databases">
        <authorList>
            <person name="Li F."/>
        </authorList>
    </citation>
    <scope>NUCLEOTIDE SEQUENCE [LARGE SCALE GENOMIC DNA]</scope>
    <source>
        <strain evidence="1 2">KIS18-7</strain>
    </source>
</reference>
<protein>
    <recommendedName>
        <fullName evidence="3">SMI1/KNR4 family protein</fullName>
    </recommendedName>
</protein>
<dbReference type="AlphaFoldDB" id="A0A3N0DZH1"/>
<organism evidence="1 2">
    <name type="scientific">Nocardioides marmorisolisilvae</name>
    <dbReference type="NCBI Taxonomy" id="1542737"/>
    <lineage>
        <taxon>Bacteria</taxon>
        <taxon>Bacillati</taxon>
        <taxon>Actinomycetota</taxon>
        <taxon>Actinomycetes</taxon>
        <taxon>Propionibacteriales</taxon>
        <taxon>Nocardioidaceae</taxon>
        <taxon>Nocardioides</taxon>
    </lineage>
</organism>
<gene>
    <name evidence="1" type="ORF">EFL95_01010</name>
</gene>
<dbReference type="EMBL" id="RJSG01000001">
    <property type="protein sequence ID" value="RNL80994.1"/>
    <property type="molecule type" value="Genomic_DNA"/>
</dbReference>
<name>A0A3N0DZH1_9ACTN</name>
<proteinExistence type="predicted"/>
<evidence type="ECO:0000313" key="1">
    <source>
        <dbReference type="EMBL" id="RNL80994.1"/>
    </source>
</evidence>
<sequence>MDVTDLNAWTDRVRQRVDTLMSGFEDRFGYPPGDNRVVSATRPGGVALRDALGVRAPAAVVEFFDAIEEVSLPDVWNGYFLGPVDWVLAAYSGREPGLIELDGVQHEVLVVGADGGGALYCVVLGEHPLVVRLDQVTIRDGIARTPPGFTQELAPDFAGFLEALAIAIEASVEGAHAPAF</sequence>
<comment type="caution">
    <text evidence="1">The sequence shown here is derived from an EMBL/GenBank/DDBJ whole genome shotgun (WGS) entry which is preliminary data.</text>
</comment>
<dbReference type="Proteomes" id="UP000277094">
    <property type="component" value="Unassembled WGS sequence"/>
</dbReference>
<evidence type="ECO:0008006" key="3">
    <source>
        <dbReference type="Google" id="ProtNLM"/>
    </source>
</evidence>
<dbReference type="OrthoDB" id="3637779at2"/>
<dbReference type="RefSeq" id="WP_123232203.1">
    <property type="nucleotide sequence ID" value="NZ_RJSG01000001.1"/>
</dbReference>
<evidence type="ECO:0000313" key="2">
    <source>
        <dbReference type="Proteomes" id="UP000277094"/>
    </source>
</evidence>
<accession>A0A3N0DZH1</accession>